<proteinExistence type="predicted"/>
<feature type="domain" description="Cyclic nucleotide-binding" evidence="2">
    <location>
        <begin position="493"/>
        <end position="542"/>
    </location>
</feature>
<dbReference type="PANTHER" id="PTHR45689:SF5">
    <property type="entry name" value="I[[H]] CHANNEL, ISOFORM E"/>
    <property type="match status" value="1"/>
</dbReference>
<keyword evidence="4" id="KW-1185">Reference proteome</keyword>
<dbReference type="GO" id="GO:0003254">
    <property type="term" value="P:regulation of membrane depolarization"/>
    <property type="evidence" value="ECO:0007669"/>
    <property type="project" value="TreeGrafter"/>
</dbReference>
<accession>A0A9W6TZ97</accession>
<gene>
    <name evidence="3" type="ORF">Pfra01_000337500</name>
</gene>
<feature type="region of interest" description="Disordered" evidence="1">
    <location>
        <begin position="107"/>
        <end position="128"/>
    </location>
</feature>
<dbReference type="Gene3D" id="2.60.120.10">
    <property type="entry name" value="Jelly Rolls"/>
    <property type="match status" value="1"/>
</dbReference>
<dbReference type="InterPro" id="IPR000595">
    <property type="entry name" value="cNMP-bd_dom"/>
</dbReference>
<evidence type="ECO:0000259" key="2">
    <source>
        <dbReference type="PROSITE" id="PS50042"/>
    </source>
</evidence>
<dbReference type="AlphaFoldDB" id="A0A9W6TZ97"/>
<sequence length="575" mass="65218">MYPPTGMILPTRVEENILSNPKPHPANRLLLLNSGTNETTQPQFIGIALELSLEGPTTTQVEMIRIAASAETRPQQAQNDDASAAATDDPGENTPKVFISQFQSNMKISRRHSSESTAGGGRPIEEKIEEENVYTANHTKRLVRERTTHRGLKQVPRARYNSLNRAGIAAKTPIVANEDSCVSSNVKESPYHEMMARFQLRQLQRTPSATTVSSDGKRGSYVLSPIGTARDSAGYDISSQQKQFQQQHILQIERGNVIDDPVTVGSQADHLGTGTEGQVAFQPQTKNDDESAPDFLPNLWLQWMQLWWRRRLLVPNSPFSEFSQARYLITVFALHITSLVCGLPWPRKPIHLMNLILRGEINTRLAFMQLYCYMQGEAVHSDTASQNLFASLCVVVDSIVLAVVFGHVGILVANVNSNSTAYERKMEEIFATTAKLQLPSQLRERIREYYEHLWHEYECLDGEIVRFSKDLSHTLSLEVMLFKYMEVVMHVPFWKDSTPDFLRQLMLRLDVRVYLPNDFIMREGEVDDQFYMVNRGYCELSRPLHQLERVTNTNIVVDSDLNGINTKGQNNGNHR</sequence>
<dbReference type="InterPro" id="IPR051413">
    <property type="entry name" value="K/Na_HCN_channel"/>
</dbReference>
<dbReference type="CDD" id="cd00038">
    <property type="entry name" value="CAP_ED"/>
    <property type="match status" value="1"/>
</dbReference>
<organism evidence="3 4">
    <name type="scientific">Phytophthora fragariaefolia</name>
    <dbReference type="NCBI Taxonomy" id="1490495"/>
    <lineage>
        <taxon>Eukaryota</taxon>
        <taxon>Sar</taxon>
        <taxon>Stramenopiles</taxon>
        <taxon>Oomycota</taxon>
        <taxon>Peronosporomycetes</taxon>
        <taxon>Peronosporales</taxon>
        <taxon>Peronosporaceae</taxon>
        <taxon>Phytophthora</taxon>
    </lineage>
</organism>
<dbReference type="SUPFAM" id="SSF51206">
    <property type="entry name" value="cAMP-binding domain-like"/>
    <property type="match status" value="1"/>
</dbReference>
<dbReference type="Gene3D" id="1.10.287.630">
    <property type="entry name" value="Helix hairpin bin"/>
    <property type="match status" value="1"/>
</dbReference>
<comment type="caution">
    <text evidence="3">The sequence shown here is derived from an EMBL/GenBank/DDBJ whole genome shotgun (WGS) entry which is preliminary data.</text>
</comment>
<dbReference type="PANTHER" id="PTHR45689">
    <property type="entry name" value="I[[H]] CHANNEL, ISOFORM E"/>
    <property type="match status" value="1"/>
</dbReference>
<evidence type="ECO:0000313" key="3">
    <source>
        <dbReference type="EMBL" id="GMF22653.1"/>
    </source>
</evidence>
<dbReference type="GO" id="GO:0098855">
    <property type="term" value="C:HCN channel complex"/>
    <property type="evidence" value="ECO:0007669"/>
    <property type="project" value="TreeGrafter"/>
</dbReference>
<dbReference type="EMBL" id="BSXT01000260">
    <property type="protein sequence ID" value="GMF22653.1"/>
    <property type="molecule type" value="Genomic_DNA"/>
</dbReference>
<dbReference type="Proteomes" id="UP001165121">
    <property type="component" value="Unassembled WGS sequence"/>
</dbReference>
<feature type="compositionally biased region" description="Low complexity" evidence="1">
    <location>
        <begin position="75"/>
        <end position="88"/>
    </location>
</feature>
<dbReference type="OrthoDB" id="421226at2759"/>
<evidence type="ECO:0000313" key="4">
    <source>
        <dbReference type="Proteomes" id="UP001165121"/>
    </source>
</evidence>
<name>A0A9W6TZ97_9STRA</name>
<reference evidence="3" key="1">
    <citation type="submission" date="2023-04" db="EMBL/GenBank/DDBJ databases">
        <title>Phytophthora fragariaefolia NBRC 109709.</title>
        <authorList>
            <person name="Ichikawa N."/>
            <person name="Sato H."/>
            <person name="Tonouchi N."/>
        </authorList>
    </citation>
    <scope>NUCLEOTIDE SEQUENCE</scope>
    <source>
        <strain evidence="3">NBRC 109709</strain>
    </source>
</reference>
<dbReference type="InterPro" id="IPR018490">
    <property type="entry name" value="cNMP-bd_dom_sf"/>
</dbReference>
<feature type="region of interest" description="Disordered" evidence="1">
    <location>
        <begin position="70"/>
        <end position="94"/>
    </location>
</feature>
<dbReference type="GO" id="GO:0035725">
    <property type="term" value="P:sodium ion transmembrane transport"/>
    <property type="evidence" value="ECO:0007669"/>
    <property type="project" value="TreeGrafter"/>
</dbReference>
<evidence type="ECO:0000256" key="1">
    <source>
        <dbReference type="SAM" id="MobiDB-lite"/>
    </source>
</evidence>
<protein>
    <submittedName>
        <fullName evidence="3">Unnamed protein product</fullName>
    </submittedName>
</protein>
<dbReference type="PROSITE" id="PS50042">
    <property type="entry name" value="CNMP_BINDING_3"/>
    <property type="match status" value="1"/>
</dbReference>
<dbReference type="GO" id="GO:0005249">
    <property type="term" value="F:voltage-gated potassium channel activity"/>
    <property type="evidence" value="ECO:0007669"/>
    <property type="project" value="TreeGrafter"/>
</dbReference>
<dbReference type="InterPro" id="IPR014710">
    <property type="entry name" value="RmlC-like_jellyroll"/>
</dbReference>